<dbReference type="PROSITE" id="PS50089">
    <property type="entry name" value="ZF_RING_2"/>
    <property type="match status" value="1"/>
</dbReference>
<dbReference type="GO" id="GO:0098711">
    <property type="term" value="P:iron ion import across plasma membrane"/>
    <property type="evidence" value="ECO:0007669"/>
    <property type="project" value="UniProtKB-ARBA"/>
</dbReference>
<evidence type="ECO:0000259" key="17">
    <source>
        <dbReference type="PROSITE" id="PS50089"/>
    </source>
</evidence>
<dbReference type="GO" id="GO:0008270">
    <property type="term" value="F:zinc ion binding"/>
    <property type="evidence" value="ECO:0007669"/>
    <property type="project" value="UniProtKB-KW"/>
</dbReference>
<dbReference type="GO" id="GO:0061630">
    <property type="term" value="F:ubiquitin protein ligase activity"/>
    <property type="evidence" value="ECO:0007669"/>
    <property type="project" value="UniProtKB-ARBA"/>
</dbReference>
<proteinExistence type="predicted"/>
<dbReference type="GO" id="GO:0016874">
    <property type="term" value="F:ligase activity"/>
    <property type="evidence" value="ECO:0007669"/>
    <property type="project" value="UniProtKB-KW"/>
</dbReference>
<reference evidence="20 21" key="1">
    <citation type="submission" date="2019-07" db="EMBL/GenBank/DDBJ databases">
        <title>De Novo Assembly of kiwifruit Actinidia rufa.</title>
        <authorList>
            <person name="Sugita-Konishi S."/>
            <person name="Sato K."/>
            <person name="Mori E."/>
            <person name="Abe Y."/>
            <person name="Kisaki G."/>
            <person name="Hamano K."/>
            <person name="Suezawa K."/>
            <person name="Otani M."/>
            <person name="Fukuda T."/>
            <person name="Manabe T."/>
            <person name="Gomi K."/>
            <person name="Tabuchi M."/>
            <person name="Akimitsu K."/>
            <person name="Kataoka I."/>
        </authorList>
    </citation>
    <scope>NUCLEOTIDE SEQUENCE [LARGE SCALE GENOMIC DNA]</scope>
    <source>
        <strain evidence="21">cv. Fuchu</strain>
    </source>
</reference>
<keyword evidence="21" id="KW-1185">Reference proteome</keyword>
<comment type="subunit">
    <text evidence="15">Binds zinc and iron ions.</text>
</comment>
<evidence type="ECO:0000256" key="1">
    <source>
        <dbReference type="ARBA" id="ARBA00004123"/>
    </source>
</evidence>
<dbReference type="InterPro" id="IPR012312">
    <property type="entry name" value="Hemerythrin-like"/>
</dbReference>
<name>A0A7J0H394_9ERIC</name>
<dbReference type="GO" id="GO:0006511">
    <property type="term" value="P:ubiquitin-dependent protein catabolic process"/>
    <property type="evidence" value="ECO:0007669"/>
    <property type="project" value="TreeGrafter"/>
</dbReference>
<dbReference type="InterPro" id="IPR001841">
    <property type="entry name" value="Znf_RING"/>
</dbReference>
<keyword evidence="6" id="KW-0479">Metal-binding</keyword>
<evidence type="ECO:0000256" key="13">
    <source>
        <dbReference type="ARBA" id="ARBA00023242"/>
    </source>
</evidence>
<dbReference type="GO" id="GO:0016020">
    <property type="term" value="C:membrane"/>
    <property type="evidence" value="ECO:0007669"/>
    <property type="project" value="UniProtKB-SubCell"/>
</dbReference>
<feature type="domain" description="CTCHY-type" evidence="19">
    <location>
        <begin position="1110"/>
        <end position="1173"/>
    </location>
</feature>
<dbReference type="SUPFAM" id="SSF161219">
    <property type="entry name" value="CHY zinc finger-like"/>
    <property type="match status" value="1"/>
</dbReference>
<dbReference type="PROSITE" id="PS51266">
    <property type="entry name" value="ZF_CHY"/>
    <property type="match status" value="1"/>
</dbReference>
<comment type="caution">
    <text evidence="20">The sequence shown here is derived from an EMBL/GenBank/DDBJ whole genome shotgun (WGS) entry which is preliminary data.</text>
</comment>
<dbReference type="SUPFAM" id="SSF161245">
    <property type="entry name" value="Zinc hairpin stack"/>
    <property type="match status" value="1"/>
</dbReference>
<keyword evidence="8" id="KW-0833">Ubl conjugation pathway</keyword>
<dbReference type="FunFam" id="1.20.120.520:FF:000009">
    <property type="entry name" value="Zinc finger protein BRUTUS"/>
    <property type="match status" value="1"/>
</dbReference>
<evidence type="ECO:0000256" key="9">
    <source>
        <dbReference type="ARBA" id="ARBA00022833"/>
    </source>
</evidence>
<dbReference type="InterPro" id="IPR008913">
    <property type="entry name" value="Znf_CHY"/>
</dbReference>
<dbReference type="InterPro" id="IPR037275">
    <property type="entry name" value="Znf_CTCHY_sf"/>
</dbReference>
<comment type="function">
    <text evidence="14">Probable E3 ubiquitin-protein ligase that may regulate the response to iron deficiency and thus contributes to iron homeostasis.</text>
</comment>
<organism evidence="20 21">
    <name type="scientific">Actinidia rufa</name>
    <dbReference type="NCBI Taxonomy" id="165716"/>
    <lineage>
        <taxon>Eukaryota</taxon>
        <taxon>Viridiplantae</taxon>
        <taxon>Streptophyta</taxon>
        <taxon>Embryophyta</taxon>
        <taxon>Tracheophyta</taxon>
        <taxon>Spermatophyta</taxon>
        <taxon>Magnoliopsida</taxon>
        <taxon>eudicotyledons</taxon>
        <taxon>Gunneridae</taxon>
        <taxon>Pentapetalae</taxon>
        <taxon>asterids</taxon>
        <taxon>Ericales</taxon>
        <taxon>Actinidiaceae</taxon>
        <taxon>Actinidia</taxon>
    </lineage>
</organism>
<dbReference type="Pfam" id="PF05495">
    <property type="entry name" value="zf-CHY"/>
    <property type="match status" value="1"/>
</dbReference>
<dbReference type="GO" id="GO:0016567">
    <property type="term" value="P:protein ubiquitination"/>
    <property type="evidence" value="ECO:0007669"/>
    <property type="project" value="TreeGrafter"/>
</dbReference>
<dbReference type="SUPFAM" id="SSF57850">
    <property type="entry name" value="RING/U-box"/>
    <property type="match status" value="1"/>
</dbReference>
<dbReference type="Gene3D" id="1.20.120.520">
    <property type="entry name" value="nmb1532 protein domain like"/>
    <property type="match status" value="2"/>
</dbReference>
<evidence type="ECO:0000256" key="5">
    <source>
        <dbReference type="ARBA" id="ARBA00022692"/>
    </source>
</evidence>
<keyword evidence="12" id="KW-0472">Membrane</keyword>
<dbReference type="Pfam" id="PF13639">
    <property type="entry name" value="zf-RING_2"/>
    <property type="match status" value="1"/>
</dbReference>
<dbReference type="PROSITE" id="PS51270">
    <property type="entry name" value="ZF_CTCHY"/>
    <property type="match status" value="1"/>
</dbReference>
<dbReference type="GO" id="GO:0005634">
    <property type="term" value="C:nucleus"/>
    <property type="evidence" value="ECO:0007669"/>
    <property type="project" value="UniProtKB-SubCell"/>
</dbReference>
<dbReference type="Pfam" id="PF01814">
    <property type="entry name" value="Hemerythrin"/>
    <property type="match status" value="1"/>
</dbReference>
<dbReference type="PANTHER" id="PTHR21319">
    <property type="entry name" value="RING FINGER AND CHY ZINC FINGER DOMAIN-CONTAINING PROTEIN 1"/>
    <property type="match status" value="1"/>
</dbReference>
<keyword evidence="4" id="KW-0436">Ligase</keyword>
<comment type="pathway">
    <text evidence="3">Protein modification; protein ubiquitination.</text>
</comment>
<evidence type="ECO:0000256" key="16">
    <source>
        <dbReference type="PROSITE-ProRule" id="PRU00601"/>
    </source>
</evidence>
<dbReference type="FunFam" id="3.30.40.10:FF:000208">
    <property type="entry name" value="Zinc finger protein-related isoform 1"/>
    <property type="match status" value="1"/>
</dbReference>
<evidence type="ECO:0000256" key="7">
    <source>
        <dbReference type="ARBA" id="ARBA00022771"/>
    </source>
</evidence>
<dbReference type="SMART" id="SM00184">
    <property type="entry name" value="RING"/>
    <property type="match status" value="1"/>
</dbReference>
<dbReference type="EMBL" id="BJWL01000026">
    <property type="protein sequence ID" value="GFZ17512.1"/>
    <property type="molecule type" value="Genomic_DNA"/>
</dbReference>
<evidence type="ECO:0000256" key="11">
    <source>
        <dbReference type="ARBA" id="ARBA00023004"/>
    </source>
</evidence>
<evidence type="ECO:0000313" key="21">
    <source>
        <dbReference type="Proteomes" id="UP000585474"/>
    </source>
</evidence>
<dbReference type="GO" id="GO:0034756">
    <property type="term" value="P:regulation of iron ion transport"/>
    <property type="evidence" value="ECO:0007669"/>
    <property type="project" value="UniProtKB-ARBA"/>
</dbReference>
<keyword evidence="7 16" id="KW-0863">Zinc-finger</keyword>
<gene>
    <name evidence="20" type="ORF">Acr_26g0007820</name>
</gene>
<accession>A0A7J0H394</accession>
<evidence type="ECO:0000313" key="20">
    <source>
        <dbReference type="EMBL" id="GFZ17512.1"/>
    </source>
</evidence>
<evidence type="ECO:0000259" key="19">
    <source>
        <dbReference type="PROSITE" id="PS51270"/>
    </source>
</evidence>
<dbReference type="InterPro" id="IPR017921">
    <property type="entry name" value="Znf_CTCHY"/>
</dbReference>
<dbReference type="Proteomes" id="UP000585474">
    <property type="component" value="Unassembled WGS sequence"/>
</dbReference>
<evidence type="ECO:0000256" key="10">
    <source>
        <dbReference type="ARBA" id="ARBA00022989"/>
    </source>
</evidence>
<dbReference type="InterPro" id="IPR037274">
    <property type="entry name" value="Znf_CHY_sf"/>
</dbReference>
<evidence type="ECO:0000256" key="8">
    <source>
        <dbReference type="ARBA" id="ARBA00022786"/>
    </source>
</evidence>
<comment type="subcellular location">
    <subcellularLocation>
        <location evidence="2">Membrane</location>
        <topology evidence="2">Single-pass membrane protein</topology>
    </subcellularLocation>
    <subcellularLocation>
        <location evidence="1">Nucleus</location>
    </subcellularLocation>
</comment>
<feature type="domain" description="RING-type" evidence="17">
    <location>
        <begin position="1174"/>
        <end position="1216"/>
    </location>
</feature>
<dbReference type="CDD" id="cd12108">
    <property type="entry name" value="Hr-like"/>
    <property type="match status" value="2"/>
</dbReference>
<evidence type="ECO:0000259" key="18">
    <source>
        <dbReference type="PROSITE" id="PS51266"/>
    </source>
</evidence>
<evidence type="ECO:0000256" key="2">
    <source>
        <dbReference type="ARBA" id="ARBA00004167"/>
    </source>
</evidence>
<dbReference type="PANTHER" id="PTHR21319:SF39">
    <property type="entry name" value="ZINC FINGER PROTEIN"/>
    <property type="match status" value="1"/>
</dbReference>
<dbReference type="CDD" id="cd16464">
    <property type="entry name" value="RING-H2_Pirh2-like"/>
    <property type="match status" value="1"/>
</dbReference>
<evidence type="ECO:0000256" key="6">
    <source>
        <dbReference type="ARBA" id="ARBA00022723"/>
    </source>
</evidence>
<evidence type="ECO:0000256" key="3">
    <source>
        <dbReference type="ARBA" id="ARBA00004906"/>
    </source>
</evidence>
<feature type="domain" description="CHY-type" evidence="18">
    <location>
        <begin position="1038"/>
        <end position="1107"/>
    </location>
</feature>
<dbReference type="OrthoDB" id="411372at2759"/>
<keyword evidence="13" id="KW-0539">Nucleus</keyword>
<sequence length="1302" mass="148642">MSGRGLKCAPEGEPPPRLAAAEPLSGVKLVDAPVLLLVYFHKALQAELAELRRVAEEAAERGSGSRELIGDLRRRLEFLKVVYKYHCTTEDEVIFMALDFRIKNVVCTYTLEHESIDDLFHSISDCLSVIMDKEENTAKQFQELVFCIGTIQTVICQHMLKEEKQVFPLLMQQFSIEEQASLIWQFLCSVPIMLLEDFLPWLTSFLSPDEQEDILHCIIEVVPKEKLLQEVVISWLHNNNPSSFADCNVIGKGAEIPDLLASSKDILKLCASKSFYGEKWWSKNASHKTSVRRTAIDGLHLWHDAIRKDFKGILKDLYQIRSSQQFSTLGSVVVQLKFFADVLIFYSTALEKNFNPVLSELANGYQFHFLERFQYESQIEGLLRLLYHKDKNGIPLCNFVEKLCGELELFVMGISGHLALLETEVLPFISKNCTHEFQQWLLYTSLRIVPLGLLKYMITWFSAHLSEDDRNSIMNSLTPEGPLDNNNTFALLLCEWIHTGYSGKTSIDNFRNDLQEMFKSRRYFLTEHVKEDYTFVPLLLNIRPCNSSNPGAPQLHSVIKAKGSAADFSCSDSGTTLKYRKSYSSRTNLHIFSSQILEILSPLPKFPAESSGASSIFDLEPRPVDHIFFFHKALKKDLEYLVVVSAKLGENVGDLMNFCRRFQLVRFLYQIHSDSEDEIAFPALEAKGKALNISQSYSIDHKLEVQLFNKISLILDEISGLHVSVSTIDVGVLDQRMLNYRHLCLKLHDMCKSMHKVLCDHVHHEEVELWPLFRECLSIEEQEKIIGCMLGRTRAEILQEMIPWLMASLTPEEQLAMMSLWRKATKNTMFDEWLKEWWEGMKRYDIAKAKEESNISTPWTSDPLKVLSTYLSNKGFDDQDRSRKLDEEAAKFIENNSAGSDIDPSGNLNVDGKGKVFGGNVNNHQCADFSEISSEVDKKRCEESAEVRNQADKPSQHVQITQEIRNQEHLPIMSQEEMEATIRRISRDSTLDPQKKAYVMQNLLMSRWIITQQKTHSEVPVSSNKEEVPGQSPSYKDPVKLTFGCKHYKRNCKLVAACCNRLYACRLCHDDVTDHSMDRKATTKMMCMKCLMIQPLGATCSTLSCNNLSMAKYYCRICKLFDDDRDIYHCPFCNLCRVGKGLGIDYFHCMNCNACMSRSLSVHICIEKCFENNCPICHEYIFTSCSPVKALPCGHLMHSACFQDYTCTHYTCPICSKSLGDMQVYFGMLDALLAEEKIPDEYSGKTQVCHSSFVVEGQSFIPIFHVGFETVELLRNTVSGLVGQVDKLIIYIECVAKIRILL</sequence>
<evidence type="ECO:0000256" key="12">
    <source>
        <dbReference type="ARBA" id="ARBA00023136"/>
    </source>
</evidence>
<evidence type="ECO:0000256" key="4">
    <source>
        <dbReference type="ARBA" id="ARBA00022598"/>
    </source>
</evidence>
<keyword evidence="11" id="KW-0408">Iron</keyword>
<dbReference type="InterPro" id="IPR013083">
    <property type="entry name" value="Znf_RING/FYVE/PHD"/>
</dbReference>
<evidence type="ECO:0000256" key="15">
    <source>
        <dbReference type="ARBA" id="ARBA00063786"/>
    </source>
</evidence>
<evidence type="ECO:0000256" key="14">
    <source>
        <dbReference type="ARBA" id="ARBA00053847"/>
    </source>
</evidence>
<keyword evidence="5" id="KW-0812">Transmembrane</keyword>
<dbReference type="Gene3D" id="3.30.40.10">
    <property type="entry name" value="Zinc/RING finger domain, C3HC4 (zinc finger)"/>
    <property type="match status" value="1"/>
</dbReference>
<keyword evidence="9" id="KW-0862">Zinc</keyword>
<keyword evidence="10" id="KW-1133">Transmembrane helix</keyword>
<protein>
    <submittedName>
        <fullName evidence="20">Zinc ion binding protein</fullName>
    </submittedName>
</protein>